<dbReference type="RefSeq" id="WP_048551498.1">
    <property type="nucleotide sequence ID" value="NZ_HF570958.1"/>
</dbReference>
<evidence type="ECO:0000259" key="6">
    <source>
        <dbReference type="Pfam" id="PF12698"/>
    </source>
</evidence>
<proteinExistence type="predicted"/>
<keyword evidence="4 5" id="KW-0472">Membrane</keyword>
<organism evidence="7 8">
    <name type="scientific">Nostocoides japonicum T1-X7</name>
    <dbReference type="NCBI Taxonomy" id="1194083"/>
    <lineage>
        <taxon>Bacteria</taxon>
        <taxon>Bacillati</taxon>
        <taxon>Actinomycetota</taxon>
        <taxon>Actinomycetes</taxon>
        <taxon>Micrococcales</taxon>
        <taxon>Intrasporangiaceae</taxon>
        <taxon>Nostocoides</taxon>
    </lineage>
</organism>
<dbReference type="PANTHER" id="PTHR43077">
    <property type="entry name" value="TRANSPORT PERMEASE YVFS-RELATED"/>
    <property type="match status" value="1"/>
</dbReference>
<dbReference type="SUPFAM" id="SSF58104">
    <property type="entry name" value="Methyl-accepting chemotaxis protein (MCP) signaling domain"/>
    <property type="match status" value="1"/>
</dbReference>
<dbReference type="InterPro" id="IPR011049">
    <property type="entry name" value="Serralysin-like_metalloprot_C"/>
</dbReference>
<dbReference type="GO" id="GO:0140359">
    <property type="term" value="F:ABC-type transporter activity"/>
    <property type="evidence" value="ECO:0007669"/>
    <property type="project" value="InterPro"/>
</dbReference>
<dbReference type="NCBIfam" id="TIGR03057">
    <property type="entry name" value="xxxLxxG_by_4"/>
    <property type="match status" value="2"/>
</dbReference>
<sequence length="660" mass="68042">MNAARLALTELRRLTTSRLGKLAVVAMMLVPSLYGGFYLYANKDPYAALDRVPAAVVDEDAGTTLATGEKLAAGDEVARSLLDSGSFDWTRTDRAGAEQGIETGRYDFALIIPASFSADLASSADLEPRQATIELATNDANGYLSTTVANQLVKEVTTSVAEKVSTTAASQILAGFSTIHDRTTKAADGAAKLASGLDDATEGAGDLATGAHSLATGEQKLVDGTATFARGASDLDTGLQTLRNGTSDLPTRTKQLATGARQVADGNKEVASAGKEVAAASDRAVGDLTETRGRLATRLEAAGFSQDEIDRILAVADDVAEPLREANTRIQSTSTQLTQLSDGATKVADGASQLATAASQLKTGIAEAASGSGSLASGARTLQSGQQDALAGAKRLDTGAASLHTGLGTLADGAHELEKGLRDGLRSIPDPSPEQRKAVAQTLGNPIAVDTSSAASAADYGAGLAPFFMSLAIWIGAFVLTTRVRSHSTRAVAAGQPRLRIALGGWLAPAVLGVAQAVLAYLVIIAGVGISTAHPVLLLLFMGLISVTFTAIVNAVVMRFGLVGQFVALVLLVVQLISAGGTFPWQTLPEPLHPLHHVLPMSYAVDGIRRLMYGGSFVHLSLDIGVLLAYWAGAILLGTVAAARLGTWSASRVKPQVTAP</sequence>
<dbReference type="STRING" id="1194083.BN12_490004"/>
<comment type="caution">
    <text evidence="7">The sequence shown here is derived from an EMBL/GenBank/DDBJ whole genome shotgun (WGS) entry which is preliminary data.</text>
</comment>
<dbReference type="NCBIfam" id="TIGR03062">
    <property type="entry name" value="pip_yhgE_Cterm"/>
    <property type="match status" value="1"/>
</dbReference>
<dbReference type="InterPro" id="IPR013525">
    <property type="entry name" value="ABC2_TM"/>
</dbReference>
<keyword evidence="8" id="KW-1185">Reference proteome</keyword>
<feature type="transmembrane region" description="Helical" evidence="5">
    <location>
        <begin position="536"/>
        <end position="557"/>
    </location>
</feature>
<evidence type="ECO:0000256" key="2">
    <source>
        <dbReference type="ARBA" id="ARBA00022692"/>
    </source>
</evidence>
<gene>
    <name evidence="7" type="ORF">BN12_490004</name>
</gene>
<keyword evidence="3 5" id="KW-1133">Transmembrane helix</keyword>
<dbReference type="OrthoDB" id="9811483at2"/>
<evidence type="ECO:0000313" key="7">
    <source>
        <dbReference type="EMBL" id="CCH79566.1"/>
    </source>
</evidence>
<reference evidence="7 8" key="1">
    <citation type="journal article" date="2013" name="ISME J.">
        <title>A metabolic model for members of the genus Tetrasphaera involved in enhanced biological phosphorus removal.</title>
        <authorList>
            <person name="Kristiansen R."/>
            <person name="Nguyen H.T.T."/>
            <person name="Saunders A.M."/>
            <person name="Nielsen J.L."/>
            <person name="Wimmer R."/>
            <person name="Le V.Q."/>
            <person name="McIlroy S.J."/>
            <person name="Petrovski S."/>
            <person name="Seviour R.J."/>
            <person name="Calteau A."/>
            <person name="Nielsen K.L."/>
            <person name="Nielsen P.H."/>
        </authorList>
    </citation>
    <scope>NUCLEOTIDE SEQUENCE [LARGE SCALE GENOMIC DNA]</scope>
    <source>
        <strain evidence="7 8">T1-X7</strain>
    </source>
</reference>
<dbReference type="NCBIfam" id="TIGR03061">
    <property type="entry name" value="pip_yhgE_Nterm"/>
    <property type="match status" value="1"/>
</dbReference>
<dbReference type="InterPro" id="IPR051328">
    <property type="entry name" value="T7SS_ABC-Transporter"/>
</dbReference>
<feature type="transmembrane region" description="Helical" evidence="5">
    <location>
        <begin position="566"/>
        <end position="585"/>
    </location>
</feature>
<dbReference type="InterPro" id="IPR017501">
    <property type="entry name" value="Phage_infect_YhgE_C"/>
</dbReference>
<dbReference type="InterPro" id="IPR023908">
    <property type="entry name" value="xxxLxxG_rpt"/>
</dbReference>
<evidence type="ECO:0000256" key="5">
    <source>
        <dbReference type="SAM" id="Phobius"/>
    </source>
</evidence>
<evidence type="ECO:0000256" key="4">
    <source>
        <dbReference type="ARBA" id="ARBA00023136"/>
    </source>
</evidence>
<dbReference type="SUPFAM" id="SSF101967">
    <property type="entry name" value="Adhesin YadA, collagen-binding domain"/>
    <property type="match status" value="1"/>
</dbReference>
<dbReference type="Pfam" id="PF12698">
    <property type="entry name" value="ABC2_membrane_3"/>
    <property type="match status" value="1"/>
</dbReference>
<dbReference type="PANTHER" id="PTHR43077:SF5">
    <property type="entry name" value="PHAGE INFECTION PROTEIN"/>
    <property type="match status" value="1"/>
</dbReference>
<dbReference type="Gene3D" id="1.10.287.950">
    <property type="entry name" value="Methyl-accepting chemotaxis protein"/>
    <property type="match status" value="1"/>
</dbReference>
<dbReference type="EMBL" id="CAJB01000380">
    <property type="protein sequence ID" value="CCH79566.1"/>
    <property type="molecule type" value="Genomic_DNA"/>
</dbReference>
<name>A0A077M170_9MICO</name>
<feature type="transmembrane region" description="Helical" evidence="5">
    <location>
        <begin position="501"/>
        <end position="530"/>
    </location>
</feature>
<feature type="transmembrane region" description="Helical" evidence="5">
    <location>
        <begin position="624"/>
        <end position="645"/>
    </location>
</feature>
<comment type="subcellular location">
    <subcellularLocation>
        <location evidence="1">Membrane</location>
        <topology evidence="1">Multi-pass membrane protein</topology>
    </subcellularLocation>
</comment>
<accession>A0A077M170</accession>
<feature type="transmembrane region" description="Helical" evidence="5">
    <location>
        <begin position="21"/>
        <end position="41"/>
    </location>
</feature>
<evidence type="ECO:0000256" key="3">
    <source>
        <dbReference type="ARBA" id="ARBA00022989"/>
    </source>
</evidence>
<dbReference type="AlphaFoldDB" id="A0A077M170"/>
<keyword evidence="2 5" id="KW-0812">Transmembrane</keyword>
<dbReference type="Gene3D" id="3.40.1710.10">
    <property type="entry name" value="abc type-2 transporter like domain"/>
    <property type="match status" value="1"/>
</dbReference>
<feature type="domain" description="ABC-2 type transporter transmembrane" evidence="6">
    <location>
        <begin position="434"/>
        <end position="638"/>
    </location>
</feature>
<evidence type="ECO:0000256" key="1">
    <source>
        <dbReference type="ARBA" id="ARBA00004141"/>
    </source>
</evidence>
<dbReference type="Proteomes" id="UP000035721">
    <property type="component" value="Unassembled WGS sequence"/>
</dbReference>
<protein>
    <submittedName>
        <fullName evidence="7">YhgE/Pip C-terminal domain protein</fullName>
    </submittedName>
</protein>
<evidence type="ECO:0000313" key="8">
    <source>
        <dbReference type="Proteomes" id="UP000035721"/>
    </source>
</evidence>
<feature type="transmembrane region" description="Helical" evidence="5">
    <location>
        <begin position="460"/>
        <end position="480"/>
    </location>
</feature>
<dbReference type="InterPro" id="IPR017500">
    <property type="entry name" value="Phage_infect_YhgE_N"/>
</dbReference>
<dbReference type="GO" id="GO:0016020">
    <property type="term" value="C:membrane"/>
    <property type="evidence" value="ECO:0007669"/>
    <property type="project" value="UniProtKB-SubCell"/>
</dbReference>